<accession>A0ABM0ZVD8</accession>
<dbReference type="GeneID" id="101860726"/>
<dbReference type="Proteomes" id="UP000694888">
    <property type="component" value="Unplaced"/>
</dbReference>
<reference evidence="2" key="1">
    <citation type="submission" date="2025-08" db="UniProtKB">
        <authorList>
            <consortium name="RefSeq"/>
        </authorList>
    </citation>
    <scope>IDENTIFICATION</scope>
</reference>
<feature type="non-terminal residue" evidence="2">
    <location>
        <position position="100"/>
    </location>
</feature>
<evidence type="ECO:0000313" key="1">
    <source>
        <dbReference type="Proteomes" id="UP000694888"/>
    </source>
</evidence>
<evidence type="ECO:0000313" key="2">
    <source>
        <dbReference type="RefSeq" id="XP_012935272.1"/>
    </source>
</evidence>
<name>A0ABM0ZVD8_APLCA</name>
<dbReference type="Gene3D" id="2.60.40.10">
    <property type="entry name" value="Immunoglobulins"/>
    <property type="match status" value="1"/>
</dbReference>
<gene>
    <name evidence="2" type="primary">LOC101860726</name>
</gene>
<dbReference type="InterPro" id="IPR036116">
    <property type="entry name" value="FN3_sf"/>
</dbReference>
<sequence>MPTAFRISYMNEDSGDLIFYESGIPHYNTYCGQKIIFKEYTETGAETKNLTVDLSDEKFMPGMVYRFAVQTYNRFGFSDYSRPSMAIYIPDRAHKSPKEG</sequence>
<dbReference type="SUPFAM" id="SSF49265">
    <property type="entry name" value="Fibronectin type III"/>
    <property type="match status" value="1"/>
</dbReference>
<keyword evidence="1" id="KW-1185">Reference proteome</keyword>
<dbReference type="RefSeq" id="XP_012935272.1">
    <property type="nucleotide sequence ID" value="XM_013079818.1"/>
</dbReference>
<organism evidence="1 2">
    <name type="scientific">Aplysia californica</name>
    <name type="common">California sea hare</name>
    <dbReference type="NCBI Taxonomy" id="6500"/>
    <lineage>
        <taxon>Eukaryota</taxon>
        <taxon>Metazoa</taxon>
        <taxon>Spiralia</taxon>
        <taxon>Lophotrochozoa</taxon>
        <taxon>Mollusca</taxon>
        <taxon>Gastropoda</taxon>
        <taxon>Heterobranchia</taxon>
        <taxon>Euthyneura</taxon>
        <taxon>Tectipleura</taxon>
        <taxon>Aplysiida</taxon>
        <taxon>Aplysioidea</taxon>
        <taxon>Aplysiidae</taxon>
        <taxon>Aplysia</taxon>
    </lineage>
</organism>
<dbReference type="InterPro" id="IPR013783">
    <property type="entry name" value="Ig-like_fold"/>
</dbReference>
<protein>
    <submittedName>
        <fullName evidence="2">Uncharacterized protein LOC101860726</fullName>
    </submittedName>
</protein>
<proteinExistence type="predicted"/>